<dbReference type="InterPro" id="IPR002347">
    <property type="entry name" value="SDR_fam"/>
</dbReference>
<dbReference type="InterPro" id="IPR051019">
    <property type="entry name" value="VLCFA-Steroid_DH"/>
</dbReference>
<dbReference type="PANTHER" id="PTHR43899:SF13">
    <property type="entry name" value="RH59310P"/>
    <property type="match status" value="1"/>
</dbReference>
<evidence type="ECO:0000256" key="2">
    <source>
        <dbReference type="ARBA" id="ARBA00023002"/>
    </source>
</evidence>
<evidence type="ECO:0000313" key="4">
    <source>
        <dbReference type="Proteomes" id="UP000192366"/>
    </source>
</evidence>
<gene>
    <name evidence="3" type="ORF">BST17_04915</name>
</gene>
<dbReference type="Proteomes" id="UP000192366">
    <property type="component" value="Unassembled WGS sequence"/>
</dbReference>
<sequence length="297" mass="32554">MSAREENAMVRRTTHRRRLKPLRRSRISGYRGGWALVTGAARDVGLGYAFARQLAAEGLNLIVVDVLADELATRAAELRGEFGVDVVAVPCDMADPDAIARIARAADGIDVDVLVCNHMFTPPDTPRILDMPLEVHRRMIDVNARGYTDLIYVFGNQMRARATGSIIVVASGVGLTSSPFTGAYGANKAFQVCLGEALWYELRGTGVDVLVMLGGLMNTQGDKFDAYPQWLISEPRDVVRRVLTAVGRKHLLVPSLPNRLFLLAQTRLMTRRRAVLSIGDFMAKGLGKHEPSDHTVS</sequence>
<dbReference type="PANTHER" id="PTHR43899">
    <property type="entry name" value="RH59310P"/>
    <property type="match status" value="1"/>
</dbReference>
<dbReference type="AlphaFoldDB" id="A0A1W9Z1Y7"/>
<reference evidence="3 4" key="1">
    <citation type="submission" date="2017-02" db="EMBL/GenBank/DDBJ databases">
        <title>The new phylogeny of genus Mycobacterium.</title>
        <authorList>
            <person name="Tortoli E."/>
            <person name="Trovato A."/>
            <person name="Cirillo D.M."/>
        </authorList>
    </citation>
    <scope>NUCLEOTIDE SEQUENCE [LARGE SCALE GENOMIC DNA]</scope>
    <source>
        <strain evidence="3 4">DSM 45578</strain>
    </source>
</reference>
<evidence type="ECO:0000256" key="1">
    <source>
        <dbReference type="ARBA" id="ARBA00006484"/>
    </source>
</evidence>
<dbReference type="GO" id="GO:0016491">
    <property type="term" value="F:oxidoreductase activity"/>
    <property type="evidence" value="ECO:0007669"/>
    <property type="project" value="UniProtKB-KW"/>
</dbReference>
<comment type="similarity">
    <text evidence="1">Belongs to the short-chain dehydrogenases/reductases (SDR) family.</text>
</comment>
<dbReference type="InterPro" id="IPR036291">
    <property type="entry name" value="NAD(P)-bd_dom_sf"/>
</dbReference>
<dbReference type="PRINTS" id="PR00081">
    <property type="entry name" value="GDHRDH"/>
</dbReference>
<dbReference type="Gene3D" id="3.40.50.720">
    <property type="entry name" value="NAD(P)-binding Rossmann-like Domain"/>
    <property type="match status" value="1"/>
</dbReference>
<organism evidence="3 4">
    <name type="scientific">Mycolicibacterium bacteremicum</name>
    <name type="common">Mycobacterium bacteremicum</name>
    <dbReference type="NCBI Taxonomy" id="564198"/>
    <lineage>
        <taxon>Bacteria</taxon>
        <taxon>Bacillati</taxon>
        <taxon>Actinomycetota</taxon>
        <taxon>Actinomycetes</taxon>
        <taxon>Mycobacteriales</taxon>
        <taxon>Mycobacteriaceae</taxon>
        <taxon>Mycolicibacterium</taxon>
    </lineage>
</organism>
<evidence type="ECO:0000313" key="3">
    <source>
        <dbReference type="EMBL" id="ORA06305.1"/>
    </source>
</evidence>
<dbReference type="CDD" id="cd05233">
    <property type="entry name" value="SDR_c"/>
    <property type="match status" value="1"/>
</dbReference>
<evidence type="ECO:0008006" key="5">
    <source>
        <dbReference type="Google" id="ProtNLM"/>
    </source>
</evidence>
<protein>
    <recommendedName>
        <fullName evidence="5">Short-chain dehydrogenase</fullName>
    </recommendedName>
</protein>
<keyword evidence="4" id="KW-1185">Reference proteome</keyword>
<comment type="caution">
    <text evidence="3">The sequence shown here is derived from an EMBL/GenBank/DDBJ whole genome shotgun (WGS) entry which is preliminary data.</text>
</comment>
<dbReference type="SUPFAM" id="SSF51735">
    <property type="entry name" value="NAD(P)-binding Rossmann-fold domains"/>
    <property type="match status" value="1"/>
</dbReference>
<dbReference type="EMBL" id="MVHJ01000003">
    <property type="protein sequence ID" value="ORA06305.1"/>
    <property type="molecule type" value="Genomic_DNA"/>
</dbReference>
<name>A0A1W9Z1Y7_MYCBA</name>
<keyword evidence="2" id="KW-0560">Oxidoreductase</keyword>
<accession>A0A1W9Z1Y7</accession>
<dbReference type="STRING" id="564198.BST17_04915"/>
<dbReference type="Pfam" id="PF00106">
    <property type="entry name" value="adh_short"/>
    <property type="match status" value="1"/>
</dbReference>
<proteinExistence type="inferred from homology"/>